<feature type="region of interest" description="Disordered" evidence="1">
    <location>
        <begin position="1640"/>
        <end position="1661"/>
    </location>
</feature>
<feature type="domain" description="PH" evidence="3">
    <location>
        <begin position="1012"/>
        <end position="1150"/>
    </location>
</feature>
<dbReference type="Pfam" id="PF24344">
    <property type="entry name" value="PH_23"/>
    <property type="match status" value="1"/>
</dbReference>
<feature type="compositionally biased region" description="Low complexity" evidence="1">
    <location>
        <begin position="1259"/>
        <end position="1270"/>
    </location>
</feature>
<feature type="region of interest" description="Disordered" evidence="1">
    <location>
        <begin position="700"/>
        <end position="720"/>
    </location>
</feature>
<organism evidence="5 6">
    <name type="scientific">Erysiphe neolycopersici</name>
    <dbReference type="NCBI Taxonomy" id="212602"/>
    <lineage>
        <taxon>Eukaryota</taxon>
        <taxon>Fungi</taxon>
        <taxon>Dikarya</taxon>
        <taxon>Ascomycota</taxon>
        <taxon>Pezizomycotina</taxon>
        <taxon>Leotiomycetes</taxon>
        <taxon>Erysiphales</taxon>
        <taxon>Erysiphaceae</taxon>
        <taxon>Erysiphe</taxon>
    </lineage>
</organism>
<feature type="region of interest" description="Disordered" evidence="1">
    <location>
        <begin position="260"/>
        <end position="281"/>
    </location>
</feature>
<feature type="region of interest" description="Disordered" evidence="1">
    <location>
        <begin position="550"/>
        <end position="615"/>
    </location>
</feature>
<evidence type="ECO:0000259" key="2">
    <source>
        <dbReference type="Pfam" id="PF24340"/>
    </source>
</evidence>
<evidence type="ECO:0008006" key="7">
    <source>
        <dbReference type="Google" id="ProtNLM"/>
    </source>
</evidence>
<feature type="compositionally biased region" description="Basic and acidic residues" evidence="1">
    <location>
        <begin position="423"/>
        <end position="446"/>
    </location>
</feature>
<proteinExistence type="predicted"/>
<feature type="region of interest" description="Disordered" evidence="1">
    <location>
        <begin position="1242"/>
        <end position="1281"/>
    </location>
</feature>
<feature type="region of interest" description="Disordered" evidence="1">
    <location>
        <begin position="1"/>
        <end position="77"/>
    </location>
</feature>
<feature type="compositionally biased region" description="Low complexity" evidence="1">
    <location>
        <begin position="1343"/>
        <end position="1358"/>
    </location>
</feature>
<feature type="region of interest" description="Disordered" evidence="1">
    <location>
        <begin position="141"/>
        <end position="211"/>
    </location>
</feature>
<dbReference type="InterPro" id="IPR056223">
    <property type="entry name" value="PH_24"/>
</dbReference>
<dbReference type="STRING" id="212602.A0A420HSV0"/>
<dbReference type="Proteomes" id="UP000286134">
    <property type="component" value="Unassembled WGS sequence"/>
</dbReference>
<feature type="region of interest" description="Disordered" evidence="1">
    <location>
        <begin position="1339"/>
        <end position="1390"/>
    </location>
</feature>
<feature type="compositionally biased region" description="Acidic residues" evidence="1">
    <location>
        <begin position="1366"/>
        <end position="1375"/>
    </location>
</feature>
<dbReference type="Pfam" id="PF24340">
    <property type="entry name" value="DH_2"/>
    <property type="match status" value="1"/>
</dbReference>
<feature type="compositionally biased region" description="Basic and acidic residues" evidence="1">
    <location>
        <begin position="1376"/>
        <end position="1387"/>
    </location>
</feature>
<evidence type="ECO:0000259" key="4">
    <source>
        <dbReference type="Pfam" id="PF24345"/>
    </source>
</evidence>
<evidence type="ECO:0000256" key="1">
    <source>
        <dbReference type="SAM" id="MobiDB-lite"/>
    </source>
</evidence>
<feature type="compositionally biased region" description="Polar residues" evidence="1">
    <location>
        <begin position="394"/>
        <end position="412"/>
    </location>
</feature>
<feature type="domain" description="DBL homology" evidence="2">
    <location>
        <begin position="826"/>
        <end position="969"/>
    </location>
</feature>
<feature type="compositionally biased region" description="Polar residues" evidence="1">
    <location>
        <begin position="376"/>
        <end position="387"/>
    </location>
</feature>
<feature type="compositionally biased region" description="Polar residues" evidence="1">
    <location>
        <begin position="1640"/>
        <end position="1652"/>
    </location>
</feature>
<feature type="compositionally biased region" description="Low complexity" evidence="1">
    <location>
        <begin position="597"/>
        <end position="612"/>
    </location>
</feature>
<reference evidence="5 6" key="1">
    <citation type="journal article" date="2018" name="BMC Genomics">
        <title>Comparative genome analyses reveal sequence features reflecting distinct modes of host-adaptation between dicot and monocot powdery mildew.</title>
        <authorList>
            <person name="Wu Y."/>
            <person name="Ma X."/>
            <person name="Pan Z."/>
            <person name="Kale S.D."/>
            <person name="Song Y."/>
            <person name="King H."/>
            <person name="Zhang Q."/>
            <person name="Presley C."/>
            <person name="Deng X."/>
            <person name="Wei C.I."/>
            <person name="Xiao S."/>
        </authorList>
    </citation>
    <scope>NUCLEOTIDE SEQUENCE [LARGE SCALE GENOMIC DNA]</scope>
    <source>
        <strain evidence="5">UMSG2</strain>
    </source>
</reference>
<feature type="domain" description="PH" evidence="4">
    <location>
        <begin position="1423"/>
        <end position="1561"/>
    </location>
</feature>
<gene>
    <name evidence="5" type="ORF">OnM2_050017</name>
</gene>
<protein>
    <recommendedName>
        <fullName evidence="7">DH domain-containing protein</fullName>
    </recommendedName>
</protein>
<keyword evidence="6" id="KW-1185">Reference proteome</keyword>
<evidence type="ECO:0000313" key="5">
    <source>
        <dbReference type="EMBL" id="RKF60531.1"/>
    </source>
</evidence>
<dbReference type="InterPro" id="IPR056416">
    <property type="entry name" value="DH_2_fung"/>
</dbReference>
<dbReference type="Pfam" id="PF24345">
    <property type="entry name" value="PH_24"/>
    <property type="match status" value="1"/>
</dbReference>
<dbReference type="InterPro" id="IPR056222">
    <property type="entry name" value="PH_23"/>
</dbReference>
<accession>A0A420HSV0</accession>
<name>A0A420HSV0_9PEZI</name>
<comment type="caution">
    <text evidence="5">The sequence shown here is derived from an EMBL/GenBank/DDBJ whole genome shotgun (WGS) entry which is preliminary data.</text>
</comment>
<feature type="compositionally biased region" description="Polar residues" evidence="1">
    <location>
        <begin position="14"/>
        <end position="30"/>
    </location>
</feature>
<evidence type="ECO:0000313" key="6">
    <source>
        <dbReference type="Proteomes" id="UP000286134"/>
    </source>
</evidence>
<sequence length="1819" mass="202401">MQQAKIAEGHKGDSSTPQTPARKSQSQDTPNQEKLKSSGPATKPATTKSHRRTPNRPLGKYGISHSAPLQRKAGAKRMEPTLFENFLLGRTGSPRARKMAPSRRISLEMIKADMKSEFVSKLQEPSKVKDRVRQWQMSSAVVEGTTEIREETEENIRAGGRKEVLQNIESRELKPRTPEKTTPSGREKSNYTDREAVRKQTAIPKKCVRNDSHWVKRDKKNTTKMGGSLSKRLLSTRASNTPLEKKVQDWIGMTEFDGLEDLERPNSNGSQVVGSDPHKLDDSGEMFTLRPKSPNPTKDNTASNLQNDNHKVKIENFENNSDDCIQVRYLSDQKGNFKREYPISDEVKISTLNEDFGEKIENSESIPAKMSANALKTQPLNPVNGSKASKPKEQTSVNSKSTNSRISGAHGSQKTKKTTKNSSSEEEKDPNKLTPLIRDRKCDSQRNRSKVRSISLNEIPVGNSAFSVLDLPLGAEAETIKKSSSKRNSSLTVPNVLKMVYSGSKKIVSDAAEPRRGDLTQPASIESWLRTTSDPFFDSPAPPITALKSIASLDENTSSPKITRTDSKATNTSKETAQLSKGQKSNTGRSTVPAPFVSPRSPESSPLRSVPSIELKRSRARRHAFTASSSRMTPIKESIFNAFHGESTMRKPSKTKSYDTSSLKEKNIEIPNSNLKTPTSKPTSGLAKTQNQILTEKLISESNIGEAKTSTTRPERSSQQLYTQNLSTILSEGSSNYSSLESRSESIISQNTVTQDTIHTVSTHMSLSRKSQRKQQKSPELKRRLTKHSDLISILSLSDTSEPGRQGSIRAARSIQMSKMQNFISSTEDVLIELAGDELQYMRELETLIDGVIPVLLRCIFSESNASGLFGDLVTNVASFSRPIIEMGNALVKIQSHHKRIPLADAYALLIWADSVQVVYQDYLLAWNSGFEDIVVNLAPASSCTKTAMDEMKRDHNGDLLGEKGEKINLIDFPSTCEEAKRVCSNYETLLNLRKNRIKEENARKVDRQAWSANTSRARNLKSLNRAGLIEINRQYQVIAKDCFSFEMLHSTGQRINCSVELVLRTFPNSIDEGDLLIFKDDNKDSFLLFEPIPKNLLSARLGDTEEQVIVMVNDSILGPKNAQFLILDATNEIIAADWISMLGEQPIPPPITRAKLMVNPELDSSITHADLDAMTVIQILDNQRSDDIPIGERASEELVGLTLAKKSNRQEEHLRQFRDPSETLRKFIDIKEFESKIEDDDSSVYAPKSWSSDNEQGSNSLSLSTKTNLQNEKSSKSRNEIIQSKVDLDFEENDISLHNNVPPPPPVHKTLVSGNSTALDNIAPRGKIQLISSPLKYEYQPSNSSDSSSEGSIDTDSCMSSLAEETSDDEMDDEKSEKKSDLHSKCLTDPNTSSLNVNVQIGRDSLPTPQFPVPLDLKETYEYPSEQFLAVLSQWDGLAGKWLTLSNETLVQVMDGLIECFAIDTSTGFNSRKSTEDKRYILKQTLTSEVQVRQSTAIDIEIKSTISFTNDLSVSLSPPKIGDTLRYRLSTPSACDAFYAAVNRSRLRNKEYLELEEHNKIKKAESQTYTNTIATSRRRYLFGLGRKKSYRASTRVHDKQDVGKLNMAMTALQRLSGAAGLFNISRSWVEYSSRDNNSSYAGSSYQSNYTPPRTAGSLAGNSDSLHSSGLTVRNLGTSNILTRLYYLLRNGNWLDQGQVFLTVSVPPSDMKQKAPLYNGPQKRITVTKNPIPVSEVVTSADIQKSGLMLDEVLGANLFVRMQKSGIMLQTWEDVSGEEGQGGIRSFGSVAPKRHTWALQFRRSGDAEWCWQLCRSGIP</sequence>
<feature type="compositionally biased region" description="Polar residues" evidence="1">
    <location>
        <begin position="554"/>
        <end position="590"/>
    </location>
</feature>
<feature type="compositionally biased region" description="Basic and acidic residues" evidence="1">
    <location>
        <begin position="146"/>
        <end position="198"/>
    </location>
</feature>
<dbReference type="OrthoDB" id="5408934at2759"/>
<feature type="region of interest" description="Disordered" evidence="1">
    <location>
        <begin position="761"/>
        <end position="783"/>
    </location>
</feature>
<feature type="region of interest" description="Disordered" evidence="1">
    <location>
        <begin position="376"/>
        <end position="450"/>
    </location>
</feature>
<evidence type="ECO:0000259" key="3">
    <source>
        <dbReference type="Pfam" id="PF24344"/>
    </source>
</evidence>
<dbReference type="EMBL" id="MCFK01005028">
    <property type="protein sequence ID" value="RKF60531.1"/>
    <property type="molecule type" value="Genomic_DNA"/>
</dbReference>